<dbReference type="EMBL" id="JAGSXJ010000009">
    <property type="protein sequence ID" value="KAH6688602.1"/>
    <property type="molecule type" value="Genomic_DNA"/>
</dbReference>
<evidence type="ECO:0000256" key="2">
    <source>
        <dbReference type="ARBA" id="ARBA00022676"/>
    </source>
</evidence>
<name>A0A9P9ABZ0_9PEZI</name>
<dbReference type="Proteomes" id="UP000770015">
    <property type="component" value="Unassembled WGS sequence"/>
</dbReference>
<evidence type="ECO:0000256" key="3">
    <source>
        <dbReference type="ARBA" id="ARBA00022679"/>
    </source>
</evidence>
<accession>A0A9P9ABZ0</accession>
<keyword evidence="5" id="KW-1133">Transmembrane helix</keyword>
<dbReference type="PANTHER" id="PTHR31306">
    <property type="entry name" value="ALPHA-1,6-MANNOSYLTRANSFERASE MNN11-RELATED"/>
    <property type="match status" value="1"/>
</dbReference>
<keyword evidence="2 6" id="KW-0328">Glycosyltransferase</keyword>
<dbReference type="PANTHER" id="PTHR31306:SF10">
    <property type="entry name" value="ALPHA-1,6-MANNOSYLTRANSFERASE MNN11-RELATED"/>
    <property type="match status" value="1"/>
</dbReference>
<keyword evidence="5" id="KW-0812">Transmembrane</keyword>
<dbReference type="OrthoDB" id="205108at2759"/>
<evidence type="ECO:0000256" key="4">
    <source>
        <dbReference type="SAM" id="MobiDB-lite"/>
    </source>
</evidence>
<dbReference type="InterPro" id="IPR008630">
    <property type="entry name" value="Glyco_trans_34"/>
</dbReference>
<reference evidence="6" key="1">
    <citation type="journal article" date="2021" name="Nat. Commun.">
        <title>Genetic determinants of endophytism in the Arabidopsis root mycobiome.</title>
        <authorList>
            <person name="Mesny F."/>
            <person name="Miyauchi S."/>
            <person name="Thiergart T."/>
            <person name="Pickel B."/>
            <person name="Atanasova L."/>
            <person name="Karlsson M."/>
            <person name="Huettel B."/>
            <person name="Barry K.W."/>
            <person name="Haridas S."/>
            <person name="Chen C."/>
            <person name="Bauer D."/>
            <person name="Andreopoulos W."/>
            <person name="Pangilinan J."/>
            <person name="LaButti K."/>
            <person name="Riley R."/>
            <person name="Lipzen A."/>
            <person name="Clum A."/>
            <person name="Drula E."/>
            <person name="Henrissat B."/>
            <person name="Kohler A."/>
            <person name="Grigoriev I.V."/>
            <person name="Martin F.M."/>
            <person name="Hacquard S."/>
        </authorList>
    </citation>
    <scope>NUCLEOTIDE SEQUENCE</scope>
    <source>
        <strain evidence="6">MPI-SDFR-AT-0117</strain>
    </source>
</reference>
<evidence type="ECO:0000256" key="5">
    <source>
        <dbReference type="SAM" id="Phobius"/>
    </source>
</evidence>
<feature type="region of interest" description="Disordered" evidence="4">
    <location>
        <begin position="1"/>
        <end position="23"/>
    </location>
</feature>
<dbReference type="AlphaFoldDB" id="A0A9P9ABZ0"/>
<keyword evidence="3" id="KW-0808">Transferase</keyword>
<sequence>MSFAYPPRKTSNPPPFKPRASKLPHLRRSRVKTIAVFALIVIGGLWIASKIFSGHGSSKRQPSGNPKVLLVTTLDSSAYGQAHTESIKENRKLYAAKHGYETMLVEAGDYDLKGSPVSWNKVLALRHAMSKFPDCHYMWFLDQDAYIMEPSISLEEHVMDAARLEELMLRDQSVVPPDSIIKTFTHLKGKDVDLVLTQDREGLSVGSFVVRNGEWAQYLLESWFDPLYRSYNFQKAENHALEHIVQWHPTVLSKLAIVPQNIINAYNTAEKGKQVFKTGDFVVRAAGCLKNGEGQRTCEHELEGYRAQWKKSFGEA</sequence>
<gene>
    <name evidence="6" type="ORF">F5X68DRAFT_80929</name>
</gene>
<feature type="transmembrane region" description="Helical" evidence="5">
    <location>
        <begin position="34"/>
        <end position="52"/>
    </location>
</feature>
<keyword evidence="5" id="KW-0472">Membrane</keyword>
<protein>
    <submittedName>
        <fullName evidence="6">Mannosyltransferase complex component</fullName>
    </submittedName>
</protein>
<dbReference type="GO" id="GO:0006487">
    <property type="term" value="P:protein N-linked glycosylation"/>
    <property type="evidence" value="ECO:0007669"/>
    <property type="project" value="TreeGrafter"/>
</dbReference>
<dbReference type="Gene3D" id="3.90.550.10">
    <property type="entry name" value="Spore Coat Polysaccharide Biosynthesis Protein SpsA, Chain A"/>
    <property type="match status" value="1"/>
</dbReference>
<comment type="similarity">
    <text evidence="1">Belongs to the glycosyltransferase 34 family.</text>
</comment>
<keyword evidence="7" id="KW-1185">Reference proteome</keyword>
<dbReference type="GO" id="GO:0000009">
    <property type="term" value="F:alpha-1,6-mannosyltransferase activity"/>
    <property type="evidence" value="ECO:0007669"/>
    <property type="project" value="TreeGrafter"/>
</dbReference>
<evidence type="ECO:0000313" key="7">
    <source>
        <dbReference type="Proteomes" id="UP000770015"/>
    </source>
</evidence>
<evidence type="ECO:0000256" key="1">
    <source>
        <dbReference type="ARBA" id="ARBA00005664"/>
    </source>
</evidence>
<dbReference type="GO" id="GO:0000136">
    <property type="term" value="C:mannan polymerase complex"/>
    <property type="evidence" value="ECO:0007669"/>
    <property type="project" value="TreeGrafter"/>
</dbReference>
<organism evidence="6 7">
    <name type="scientific">Plectosphaerella plurivora</name>
    <dbReference type="NCBI Taxonomy" id="936078"/>
    <lineage>
        <taxon>Eukaryota</taxon>
        <taxon>Fungi</taxon>
        <taxon>Dikarya</taxon>
        <taxon>Ascomycota</taxon>
        <taxon>Pezizomycotina</taxon>
        <taxon>Sordariomycetes</taxon>
        <taxon>Hypocreomycetidae</taxon>
        <taxon>Glomerellales</taxon>
        <taxon>Plectosphaerellaceae</taxon>
        <taxon>Plectosphaerella</taxon>
    </lineage>
</organism>
<evidence type="ECO:0000313" key="6">
    <source>
        <dbReference type="EMBL" id="KAH6688602.1"/>
    </source>
</evidence>
<dbReference type="FunFam" id="3.90.550.10:FF:000149">
    <property type="entry name" value="Alpha-1,6-mannosyltransferase subunit"/>
    <property type="match status" value="1"/>
</dbReference>
<comment type="caution">
    <text evidence="6">The sequence shown here is derived from an EMBL/GenBank/DDBJ whole genome shotgun (WGS) entry which is preliminary data.</text>
</comment>
<dbReference type="InterPro" id="IPR029044">
    <property type="entry name" value="Nucleotide-diphossugar_trans"/>
</dbReference>
<proteinExistence type="inferred from homology"/>
<dbReference type="Pfam" id="PF05637">
    <property type="entry name" value="Glyco_transf_34"/>
    <property type="match status" value="1"/>
</dbReference>